<dbReference type="Gene3D" id="3.40.1210.10">
    <property type="entry name" value="Survival protein SurE-like phosphatase/nucleotidase"/>
    <property type="match status" value="1"/>
</dbReference>
<dbReference type="Proteomes" id="UP000305451">
    <property type="component" value="Unassembled WGS sequence"/>
</dbReference>
<dbReference type="GO" id="GO:0000166">
    <property type="term" value="F:nucleotide binding"/>
    <property type="evidence" value="ECO:0007669"/>
    <property type="project" value="UniProtKB-KW"/>
</dbReference>
<keyword evidence="12" id="KW-1185">Reference proteome</keyword>
<dbReference type="HAMAP" id="MF_00060">
    <property type="entry name" value="SurE"/>
    <property type="match status" value="1"/>
</dbReference>
<dbReference type="Pfam" id="PF01975">
    <property type="entry name" value="SurE"/>
    <property type="match status" value="1"/>
</dbReference>
<dbReference type="SUPFAM" id="SSF64167">
    <property type="entry name" value="SurE-like"/>
    <property type="match status" value="1"/>
</dbReference>
<dbReference type="AlphaFoldDB" id="A0A4S2HDU4"/>
<evidence type="ECO:0000256" key="6">
    <source>
        <dbReference type="ARBA" id="ARBA00022723"/>
    </source>
</evidence>
<feature type="binding site" evidence="9">
    <location>
        <position position="48"/>
    </location>
    <ligand>
        <name>a divalent metal cation</name>
        <dbReference type="ChEBI" id="CHEBI:60240"/>
    </ligand>
</feature>
<comment type="similarity">
    <text evidence="4 9">Belongs to the SurE nucleotidase family.</text>
</comment>
<evidence type="ECO:0000256" key="3">
    <source>
        <dbReference type="ARBA" id="ARBA00004496"/>
    </source>
</evidence>
<organism evidence="11 12">
    <name type="scientific">Marinicauda pacifica</name>
    <dbReference type="NCBI Taxonomy" id="1133559"/>
    <lineage>
        <taxon>Bacteria</taxon>
        <taxon>Pseudomonadati</taxon>
        <taxon>Pseudomonadota</taxon>
        <taxon>Alphaproteobacteria</taxon>
        <taxon>Maricaulales</taxon>
        <taxon>Maricaulaceae</taxon>
        <taxon>Marinicauda</taxon>
    </lineage>
</organism>
<dbReference type="GO" id="GO:0004309">
    <property type="term" value="F:exopolyphosphatase activity"/>
    <property type="evidence" value="ECO:0007669"/>
    <property type="project" value="TreeGrafter"/>
</dbReference>
<dbReference type="RefSeq" id="WP_135943416.1">
    <property type="nucleotide sequence ID" value="NZ_BMEI01000001.1"/>
</dbReference>
<dbReference type="OrthoDB" id="9780815at2"/>
<dbReference type="PANTHER" id="PTHR30457">
    <property type="entry name" value="5'-NUCLEOTIDASE SURE"/>
    <property type="match status" value="1"/>
</dbReference>
<comment type="subcellular location">
    <subcellularLocation>
        <location evidence="3 9">Cytoplasm</location>
    </subcellularLocation>
</comment>
<keyword evidence="6 9" id="KW-0479">Metal-binding</keyword>
<evidence type="ECO:0000256" key="4">
    <source>
        <dbReference type="ARBA" id="ARBA00011062"/>
    </source>
</evidence>
<evidence type="ECO:0000256" key="5">
    <source>
        <dbReference type="ARBA" id="ARBA00022490"/>
    </source>
</evidence>
<feature type="domain" description="Survival protein SurE-like phosphatase/nucleotidase" evidence="10">
    <location>
        <begin position="11"/>
        <end position="197"/>
    </location>
</feature>
<evidence type="ECO:0000256" key="9">
    <source>
        <dbReference type="HAMAP-Rule" id="MF_00060"/>
    </source>
</evidence>
<keyword evidence="7 9" id="KW-0547">Nucleotide-binding</keyword>
<keyword evidence="8 9" id="KW-0378">Hydrolase</keyword>
<evidence type="ECO:0000256" key="8">
    <source>
        <dbReference type="ARBA" id="ARBA00022801"/>
    </source>
</evidence>
<dbReference type="GO" id="GO:0008253">
    <property type="term" value="F:5'-nucleotidase activity"/>
    <property type="evidence" value="ECO:0007669"/>
    <property type="project" value="UniProtKB-UniRule"/>
</dbReference>
<comment type="cofactor">
    <cofactor evidence="9">
        <name>a divalent metal cation</name>
        <dbReference type="ChEBI" id="CHEBI:60240"/>
    </cofactor>
    <text evidence="9">Binds 1 divalent metal cation per subunit.</text>
</comment>
<feature type="binding site" evidence="9">
    <location>
        <position position="101"/>
    </location>
    <ligand>
        <name>a divalent metal cation</name>
        <dbReference type="ChEBI" id="CHEBI:60240"/>
    </ligand>
</feature>
<sequence>MSSFLGDNPRILITNDDGVRAPGLKVLHEIACSISDDVWVVAPAEEQSGMSRALTLNMPLRVREVEERWFAVTGTPSDCVLMGVQDIVTGKEPDLILSGVNRGQNIAEDVTVSGTVAGAMQGLTLGIPSIAFSQAYGFAGRAAIKWETARAFGPEVLRRLLEARWSENVIMNVNFPDRDPQDVGELEVTVQGRRDQHNLHAEQREDLRGQAYYWLGFQGKLSDPAVGTDLRAVYEGRISVTPLHIDLTHHETRDRLSEALDSAISPVSGTQADASQRDG</sequence>
<dbReference type="GO" id="GO:0046872">
    <property type="term" value="F:metal ion binding"/>
    <property type="evidence" value="ECO:0007669"/>
    <property type="project" value="UniProtKB-UniRule"/>
</dbReference>
<evidence type="ECO:0000256" key="7">
    <source>
        <dbReference type="ARBA" id="ARBA00022741"/>
    </source>
</evidence>
<comment type="function">
    <text evidence="9">Nucleotidase that shows phosphatase activity on nucleoside 5'-monophosphates.</text>
</comment>
<keyword evidence="5 9" id="KW-0963">Cytoplasm</keyword>
<evidence type="ECO:0000259" key="10">
    <source>
        <dbReference type="Pfam" id="PF01975"/>
    </source>
</evidence>
<protein>
    <recommendedName>
        <fullName evidence="9">5'-nucleotidase SurE</fullName>
        <ecNumber evidence="9">3.1.3.5</ecNumber>
    </recommendedName>
    <alternativeName>
        <fullName evidence="9">Nucleoside 5'-monophosphate phosphohydrolase</fullName>
    </alternativeName>
</protein>
<proteinExistence type="inferred from homology"/>
<comment type="catalytic activity">
    <reaction evidence="1 9">
        <text>a ribonucleoside 5'-phosphate + H2O = a ribonucleoside + phosphate</text>
        <dbReference type="Rhea" id="RHEA:12484"/>
        <dbReference type="ChEBI" id="CHEBI:15377"/>
        <dbReference type="ChEBI" id="CHEBI:18254"/>
        <dbReference type="ChEBI" id="CHEBI:43474"/>
        <dbReference type="ChEBI" id="CHEBI:58043"/>
        <dbReference type="EC" id="3.1.3.5"/>
    </reaction>
</comment>
<dbReference type="InterPro" id="IPR030048">
    <property type="entry name" value="SurE"/>
</dbReference>
<feature type="binding site" evidence="9">
    <location>
        <position position="16"/>
    </location>
    <ligand>
        <name>a divalent metal cation</name>
        <dbReference type="ChEBI" id="CHEBI:60240"/>
    </ligand>
</feature>
<dbReference type="InterPro" id="IPR036523">
    <property type="entry name" value="SurE-like_sf"/>
</dbReference>
<dbReference type="InterPro" id="IPR002828">
    <property type="entry name" value="SurE-like_Pase/nucleotidase"/>
</dbReference>
<dbReference type="GO" id="GO:0008254">
    <property type="term" value="F:3'-nucleotidase activity"/>
    <property type="evidence" value="ECO:0007669"/>
    <property type="project" value="TreeGrafter"/>
</dbReference>
<dbReference type="NCBIfam" id="NF001490">
    <property type="entry name" value="PRK00346.1-4"/>
    <property type="match status" value="1"/>
</dbReference>
<reference evidence="11 12" key="1">
    <citation type="journal article" date="2013" name="Int. J. Syst. Evol. Microbiol.">
        <title>Marinicauda pacifica gen. nov., sp. nov., a prosthecate alphaproteobacterium of the family Hyphomonadaceae isolated from deep seawater.</title>
        <authorList>
            <person name="Zhang X.Y."/>
            <person name="Li G.W."/>
            <person name="Wang C.S."/>
            <person name="Zhang Y.J."/>
            <person name="Xu X.W."/>
            <person name="Li H."/>
            <person name="Liu A."/>
            <person name="Liu C."/>
            <person name="Xie B.B."/>
            <person name="Qin Q.L."/>
            <person name="Xu Z."/>
            <person name="Chen X.L."/>
            <person name="Zhou B.C."/>
            <person name="Zhang Y.Z."/>
        </authorList>
    </citation>
    <scope>NUCLEOTIDE SEQUENCE [LARGE SCALE GENOMIC DNA]</scope>
    <source>
        <strain evidence="11 12">P-1 km-3</strain>
    </source>
</reference>
<accession>A0A4S2HDU4</accession>
<dbReference type="EC" id="3.1.3.5" evidence="9"/>
<gene>
    <name evidence="9 11" type="primary">surE</name>
    <name evidence="11" type="ORF">E5162_02785</name>
</gene>
<evidence type="ECO:0000313" key="12">
    <source>
        <dbReference type="Proteomes" id="UP000305451"/>
    </source>
</evidence>
<evidence type="ECO:0000313" key="11">
    <source>
        <dbReference type="EMBL" id="TGY94220.1"/>
    </source>
</evidence>
<dbReference type="NCBIfam" id="TIGR00087">
    <property type="entry name" value="surE"/>
    <property type="match status" value="1"/>
</dbReference>
<evidence type="ECO:0000256" key="1">
    <source>
        <dbReference type="ARBA" id="ARBA00000815"/>
    </source>
</evidence>
<dbReference type="FunFam" id="3.40.1210.10:FF:000001">
    <property type="entry name" value="5'/3'-nucleotidase SurE"/>
    <property type="match status" value="1"/>
</dbReference>
<dbReference type="GO" id="GO:0005737">
    <property type="term" value="C:cytoplasm"/>
    <property type="evidence" value="ECO:0007669"/>
    <property type="project" value="UniProtKB-SubCell"/>
</dbReference>
<name>A0A4S2HDU4_9PROT</name>
<evidence type="ECO:0000256" key="2">
    <source>
        <dbReference type="ARBA" id="ARBA00001946"/>
    </source>
</evidence>
<comment type="caution">
    <text evidence="11">The sequence shown here is derived from an EMBL/GenBank/DDBJ whole genome shotgun (WGS) entry which is preliminary data.</text>
</comment>
<comment type="cofactor">
    <cofactor evidence="2">
        <name>Mg(2+)</name>
        <dbReference type="ChEBI" id="CHEBI:18420"/>
    </cofactor>
</comment>
<dbReference type="PANTHER" id="PTHR30457:SF12">
    <property type="entry name" value="5'_3'-NUCLEOTIDASE SURE"/>
    <property type="match status" value="1"/>
</dbReference>
<dbReference type="EMBL" id="SRXV01000001">
    <property type="protein sequence ID" value="TGY94220.1"/>
    <property type="molecule type" value="Genomic_DNA"/>
</dbReference>
<feature type="binding site" evidence="9">
    <location>
        <position position="17"/>
    </location>
    <ligand>
        <name>a divalent metal cation</name>
        <dbReference type="ChEBI" id="CHEBI:60240"/>
    </ligand>
</feature>